<dbReference type="AlphaFoldDB" id="A0A8J8NT56"/>
<evidence type="ECO:0000313" key="1">
    <source>
        <dbReference type="EMBL" id="TNV79780.1"/>
    </source>
</evidence>
<gene>
    <name evidence="1" type="ORF">FGO68_gene15184</name>
</gene>
<name>A0A8J8NT56_HALGN</name>
<keyword evidence="2" id="KW-1185">Reference proteome</keyword>
<organism evidence="1 2">
    <name type="scientific">Halteria grandinella</name>
    <dbReference type="NCBI Taxonomy" id="5974"/>
    <lineage>
        <taxon>Eukaryota</taxon>
        <taxon>Sar</taxon>
        <taxon>Alveolata</taxon>
        <taxon>Ciliophora</taxon>
        <taxon>Intramacronucleata</taxon>
        <taxon>Spirotrichea</taxon>
        <taxon>Stichotrichia</taxon>
        <taxon>Sporadotrichida</taxon>
        <taxon>Halteriidae</taxon>
        <taxon>Halteria</taxon>
    </lineage>
</organism>
<accession>A0A8J8NT56</accession>
<reference evidence="1" key="1">
    <citation type="submission" date="2019-06" db="EMBL/GenBank/DDBJ databases">
        <authorList>
            <person name="Zheng W."/>
        </authorList>
    </citation>
    <scope>NUCLEOTIDE SEQUENCE</scope>
    <source>
        <strain evidence="1">QDHG01</strain>
    </source>
</reference>
<sequence>MPRWLREDRPPPLDPDSHLPPLPHSICAPLVVAWRSQLLTFPPCCVRLLQTSDYWMRPMERVSWLRHSITERLETWQFSCSAEMALTPYILIFVSQVSHAHTSARDFKPENTHHCHEFHPCQ</sequence>
<protein>
    <submittedName>
        <fullName evidence="1">Uncharacterized protein</fullName>
    </submittedName>
</protein>
<comment type="caution">
    <text evidence="1">The sequence shown here is derived from an EMBL/GenBank/DDBJ whole genome shotgun (WGS) entry which is preliminary data.</text>
</comment>
<dbReference type="EMBL" id="RRYP01008429">
    <property type="protein sequence ID" value="TNV79780.1"/>
    <property type="molecule type" value="Genomic_DNA"/>
</dbReference>
<dbReference type="Proteomes" id="UP000785679">
    <property type="component" value="Unassembled WGS sequence"/>
</dbReference>
<evidence type="ECO:0000313" key="2">
    <source>
        <dbReference type="Proteomes" id="UP000785679"/>
    </source>
</evidence>
<proteinExistence type="predicted"/>